<evidence type="ECO:0000313" key="8">
    <source>
        <dbReference type="EMBL" id="KAK9871021.1"/>
    </source>
</evidence>
<dbReference type="GO" id="GO:0050660">
    <property type="term" value="F:flavin adenine dinucleotide binding"/>
    <property type="evidence" value="ECO:0007669"/>
    <property type="project" value="InterPro"/>
</dbReference>
<comment type="cofactor">
    <cofactor evidence="3">
        <name>FAD</name>
        <dbReference type="ChEBI" id="CHEBI:57692"/>
    </cofactor>
</comment>
<dbReference type="GO" id="GO:0016614">
    <property type="term" value="F:oxidoreductase activity, acting on CH-OH group of donors"/>
    <property type="evidence" value="ECO:0007669"/>
    <property type="project" value="InterPro"/>
</dbReference>
<accession>A0AAW1TTF5</accession>
<gene>
    <name evidence="8" type="ORF">WA026_009980</name>
</gene>
<feature type="active site" description="Proton acceptor" evidence="2">
    <location>
        <position position="598"/>
    </location>
</feature>
<protein>
    <recommendedName>
        <fullName evidence="6 7">Glucose-methanol-choline oxidoreductase N-terminal domain-containing protein</fullName>
    </recommendedName>
</protein>
<dbReference type="AlphaFoldDB" id="A0AAW1TTF5"/>
<evidence type="ECO:0000256" key="4">
    <source>
        <dbReference type="RuleBase" id="RU003968"/>
    </source>
</evidence>
<evidence type="ECO:0000259" key="6">
    <source>
        <dbReference type="PROSITE" id="PS00623"/>
    </source>
</evidence>
<reference evidence="8 9" key="1">
    <citation type="submission" date="2023-03" db="EMBL/GenBank/DDBJ databases">
        <title>Genome insight into feeding habits of ladybird beetles.</title>
        <authorList>
            <person name="Li H.-S."/>
            <person name="Huang Y.-H."/>
            <person name="Pang H."/>
        </authorList>
    </citation>
    <scope>NUCLEOTIDE SEQUENCE [LARGE SCALE GENOMIC DNA]</scope>
    <source>
        <strain evidence="8">SYSU_2023b</strain>
        <tissue evidence="8">Whole body</tissue>
    </source>
</reference>
<feature type="chain" id="PRO_5043497790" description="Glucose-methanol-choline oxidoreductase N-terminal domain-containing protein" evidence="5">
    <location>
        <begin position="20"/>
        <end position="622"/>
    </location>
</feature>
<comment type="caution">
    <text evidence="8">The sequence shown here is derived from an EMBL/GenBank/DDBJ whole genome shotgun (WGS) entry which is preliminary data.</text>
</comment>
<comment type="similarity">
    <text evidence="1 4">Belongs to the GMC oxidoreductase family.</text>
</comment>
<dbReference type="SUPFAM" id="SSF51905">
    <property type="entry name" value="FAD/NAD(P)-binding domain"/>
    <property type="match status" value="1"/>
</dbReference>
<dbReference type="Gene3D" id="3.30.560.10">
    <property type="entry name" value="Glucose Oxidase, domain 3"/>
    <property type="match status" value="1"/>
</dbReference>
<feature type="binding site" evidence="3">
    <location>
        <position position="156"/>
    </location>
    <ligand>
        <name>FAD</name>
        <dbReference type="ChEBI" id="CHEBI:57692"/>
    </ligand>
</feature>
<dbReference type="PROSITE" id="PS00623">
    <property type="entry name" value="GMC_OXRED_1"/>
    <property type="match status" value="1"/>
</dbReference>
<evidence type="ECO:0000256" key="5">
    <source>
        <dbReference type="SAM" id="SignalP"/>
    </source>
</evidence>
<feature type="domain" description="Glucose-methanol-choline oxidoreductase N-terminal" evidence="7">
    <location>
        <begin position="329"/>
        <end position="343"/>
    </location>
</feature>
<dbReference type="Pfam" id="PF05199">
    <property type="entry name" value="GMC_oxred_C"/>
    <property type="match status" value="1"/>
</dbReference>
<keyword evidence="4" id="KW-0285">Flavoprotein</keyword>
<dbReference type="InterPro" id="IPR036188">
    <property type="entry name" value="FAD/NAD-bd_sf"/>
</dbReference>
<keyword evidence="5" id="KW-0732">Signal</keyword>
<dbReference type="Gene3D" id="3.50.50.60">
    <property type="entry name" value="FAD/NAD(P)-binding domain"/>
    <property type="match status" value="1"/>
</dbReference>
<name>A0AAW1TTF5_9CUCU</name>
<dbReference type="PIRSF" id="PIRSF000137">
    <property type="entry name" value="Alcohol_oxidase"/>
    <property type="match status" value="1"/>
</dbReference>
<dbReference type="PROSITE" id="PS00624">
    <property type="entry name" value="GMC_OXRED_2"/>
    <property type="match status" value="1"/>
</dbReference>
<feature type="binding site" evidence="3">
    <location>
        <begin position="84"/>
        <end position="85"/>
    </location>
    <ligand>
        <name>FAD</name>
        <dbReference type="ChEBI" id="CHEBI:57692"/>
    </ligand>
</feature>
<feature type="signal peptide" evidence="5">
    <location>
        <begin position="1"/>
        <end position="19"/>
    </location>
</feature>
<evidence type="ECO:0000313" key="9">
    <source>
        <dbReference type="Proteomes" id="UP001431783"/>
    </source>
</evidence>
<keyword evidence="9" id="KW-1185">Reference proteome</keyword>
<feature type="binding site" evidence="3">
    <location>
        <position position="292"/>
    </location>
    <ligand>
        <name>FAD</name>
        <dbReference type="ChEBI" id="CHEBI:57692"/>
    </ligand>
</feature>
<dbReference type="Pfam" id="PF00732">
    <property type="entry name" value="GMC_oxred_N"/>
    <property type="match status" value="1"/>
</dbReference>
<evidence type="ECO:0000256" key="2">
    <source>
        <dbReference type="PIRSR" id="PIRSR000137-1"/>
    </source>
</evidence>
<dbReference type="Proteomes" id="UP001431783">
    <property type="component" value="Unassembled WGS sequence"/>
</dbReference>
<evidence type="ECO:0000256" key="1">
    <source>
        <dbReference type="ARBA" id="ARBA00010790"/>
    </source>
</evidence>
<evidence type="ECO:0000259" key="7">
    <source>
        <dbReference type="PROSITE" id="PS00624"/>
    </source>
</evidence>
<feature type="active site" description="Proton donor" evidence="2">
    <location>
        <position position="554"/>
    </location>
</feature>
<feature type="domain" description="Glucose-methanol-choline oxidoreductase N-terminal" evidence="6">
    <location>
        <begin position="154"/>
        <end position="177"/>
    </location>
</feature>
<dbReference type="SUPFAM" id="SSF54373">
    <property type="entry name" value="FAD-linked reductases, C-terminal domain"/>
    <property type="match status" value="1"/>
</dbReference>
<dbReference type="InterPro" id="IPR007867">
    <property type="entry name" value="GMC_OxRtase_C"/>
</dbReference>
<proteinExistence type="inferred from homology"/>
<organism evidence="8 9">
    <name type="scientific">Henosepilachna vigintioctopunctata</name>
    <dbReference type="NCBI Taxonomy" id="420089"/>
    <lineage>
        <taxon>Eukaryota</taxon>
        <taxon>Metazoa</taxon>
        <taxon>Ecdysozoa</taxon>
        <taxon>Arthropoda</taxon>
        <taxon>Hexapoda</taxon>
        <taxon>Insecta</taxon>
        <taxon>Pterygota</taxon>
        <taxon>Neoptera</taxon>
        <taxon>Endopterygota</taxon>
        <taxon>Coleoptera</taxon>
        <taxon>Polyphaga</taxon>
        <taxon>Cucujiformia</taxon>
        <taxon>Coccinelloidea</taxon>
        <taxon>Coccinellidae</taxon>
        <taxon>Epilachninae</taxon>
        <taxon>Epilachnini</taxon>
        <taxon>Henosepilachna</taxon>
    </lineage>
</organism>
<dbReference type="PANTHER" id="PTHR11552">
    <property type="entry name" value="GLUCOSE-METHANOL-CHOLINE GMC OXIDOREDUCTASE"/>
    <property type="match status" value="1"/>
</dbReference>
<keyword evidence="3 4" id="KW-0274">FAD</keyword>
<dbReference type="EMBL" id="JARQZJ010000004">
    <property type="protein sequence ID" value="KAK9871021.1"/>
    <property type="molecule type" value="Genomic_DNA"/>
</dbReference>
<dbReference type="InterPro" id="IPR000172">
    <property type="entry name" value="GMC_OxRdtase_N"/>
</dbReference>
<dbReference type="PANTHER" id="PTHR11552:SF158">
    <property type="entry name" value="GH23626P-RELATED"/>
    <property type="match status" value="1"/>
</dbReference>
<dbReference type="InterPro" id="IPR012132">
    <property type="entry name" value="GMC_OxRdtase"/>
</dbReference>
<evidence type="ECO:0000256" key="3">
    <source>
        <dbReference type="PIRSR" id="PIRSR000137-2"/>
    </source>
</evidence>
<sequence>MWNNKVELIFLIYITCVFSIKDETELKVDYYEALIENAIKQAKNYEVRKNNSDFYKQNNESENNQNADLYDYGTFDFIVVGAGTSGSVVASRLSENRNWRILLLEAGDWDDDLTAIPYIQNIFSLTDKSWGYFTTPQKNACLGYEENRCVYAQGKVIGGSGSINGLGYSRGNIGDYNTWGSLGNPGWKFNDVLPYFKKLENFESDKINSQYRGFAGPLNVAYLKFAQNFSAVTDAYSEIGVPVTEDYNAERQLGVSLMQRNIAFGRRASGATAYSKPSSLRYNLNITLKALVTKILISQYSKTAFGVHFVKNGRNYIAKAKEEIILSSSAINSPQILQLSGIGPKEELAKHNIPLIVNSPVGKQLKEHFAISIHFKTDGGAKNSSLREVITQYLSGKGILTSLGNSVSFSYHKTKNSPSESNLEIVFYLPSPLCLSIPTLSNPKKETLEFFKNLDNCNNVNIVVYLLHPKSSGTLRLQSNRAIDFPLIDIGMFNDQSDLEDLYEGIQIVEKLSKTRLAKENGWKLIRFDYCSRENNNKDYWFCVLKQLATPGLHPASSAKMGSKRDPLAVVDQRLRVYGVNRLRVADCSVMPTPISGHNNAAAFLIGERAADFIKQDHHFHT</sequence>